<dbReference type="Proteomes" id="UP000507954">
    <property type="component" value="Unassembled WGS sequence"/>
</dbReference>
<reference evidence="1" key="1">
    <citation type="submission" date="2019-06" db="EMBL/GenBank/DDBJ databases">
        <authorList>
            <person name="Le Quere A."/>
            <person name="Colella S."/>
        </authorList>
    </citation>
    <scope>NUCLEOTIDE SEQUENCE</scope>
    <source>
        <strain evidence="1">EmedicaeMD41</strain>
    </source>
</reference>
<gene>
    <name evidence="1" type="ORF">EMEDMD4_310092</name>
</gene>
<name>A0A508WWL8_9HYPH</name>
<dbReference type="EMBL" id="CABFNB010000097">
    <property type="protein sequence ID" value="VTZ61843.1"/>
    <property type="molecule type" value="Genomic_DNA"/>
</dbReference>
<sequence>MHCTNPDARIKTPLWLREYYRARSLRELARYGTSHRVVRFGAMSLYPWKYEACTARYCPDRRRLDGAKAALG</sequence>
<proteinExistence type="predicted"/>
<protein>
    <submittedName>
        <fullName evidence="1">Uncharacterized protein</fullName>
    </submittedName>
</protein>
<organism evidence="1">
    <name type="scientific">Sinorhizobium medicae</name>
    <dbReference type="NCBI Taxonomy" id="110321"/>
    <lineage>
        <taxon>Bacteria</taxon>
        <taxon>Pseudomonadati</taxon>
        <taxon>Pseudomonadota</taxon>
        <taxon>Alphaproteobacteria</taxon>
        <taxon>Hyphomicrobiales</taxon>
        <taxon>Rhizobiaceae</taxon>
        <taxon>Sinorhizobium/Ensifer group</taxon>
        <taxon>Sinorhizobium</taxon>
    </lineage>
</organism>
<dbReference type="AlphaFoldDB" id="A0A508WWL8"/>
<accession>A0A508WWL8</accession>
<evidence type="ECO:0000313" key="1">
    <source>
        <dbReference type="EMBL" id="VTZ61843.1"/>
    </source>
</evidence>